<reference evidence="7 8" key="1">
    <citation type="submission" date="2024-01" db="EMBL/GenBank/DDBJ databases">
        <title>The complete chloroplast genome sequence of Lithospermum erythrorhizon: insights into the phylogenetic relationship among Boraginaceae species and the maternal lineages of purple gromwells.</title>
        <authorList>
            <person name="Okada T."/>
            <person name="Watanabe K."/>
        </authorList>
    </citation>
    <scope>NUCLEOTIDE SEQUENCE [LARGE SCALE GENOMIC DNA]</scope>
</reference>
<dbReference type="Gene3D" id="3.30.70.100">
    <property type="match status" value="2"/>
</dbReference>
<dbReference type="CDD" id="cd00371">
    <property type="entry name" value="HMA"/>
    <property type="match status" value="1"/>
</dbReference>
<dbReference type="PROSITE" id="PS50846">
    <property type="entry name" value="HMA_2"/>
    <property type="match status" value="2"/>
</dbReference>
<comment type="subcellular location">
    <subcellularLocation>
        <location evidence="1">Membrane</location>
        <topology evidence="1">Peripheral membrane protein</topology>
    </subcellularLocation>
</comment>
<keyword evidence="4" id="KW-0449">Lipoprotein</keyword>
<dbReference type="Pfam" id="PF00403">
    <property type="entry name" value="HMA"/>
    <property type="match status" value="2"/>
</dbReference>
<evidence type="ECO:0000256" key="3">
    <source>
        <dbReference type="ARBA" id="ARBA00022723"/>
    </source>
</evidence>
<evidence type="ECO:0000256" key="1">
    <source>
        <dbReference type="ARBA" id="ARBA00004170"/>
    </source>
</evidence>
<keyword evidence="3" id="KW-0479">Metal-binding</keyword>
<dbReference type="GO" id="GO:0016020">
    <property type="term" value="C:membrane"/>
    <property type="evidence" value="ECO:0007669"/>
    <property type="project" value="UniProtKB-SubCell"/>
</dbReference>
<dbReference type="PANTHER" id="PTHR46195:SF12">
    <property type="entry name" value="HEAVY METAL-ASSOCIATED ISOPRENYLATED PLANT PROTEIN 4"/>
    <property type="match status" value="1"/>
</dbReference>
<dbReference type="InterPro" id="IPR044577">
    <property type="entry name" value="HIPP4/7/8/17/18/19"/>
</dbReference>
<dbReference type="InterPro" id="IPR006121">
    <property type="entry name" value="HMA_dom"/>
</dbReference>
<evidence type="ECO:0000256" key="5">
    <source>
        <dbReference type="ARBA" id="ARBA00024045"/>
    </source>
</evidence>
<keyword evidence="8" id="KW-1185">Reference proteome</keyword>
<dbReference type="GO" id="GO:0046872">
    <property type="term" value="F:metal ion binding"/>
    <property type="evidence" value="ECO:0007669"/>
    <property type="project" value="UniProtKB-KW"/>
</dbReference>
<evidence type="ECO:0000313" key="8">
    <source>
        <dbReference type="Proteomes" id="UP001454036"/>
    </source>
</evidence>
<evidence type="ECO:0000259" key="6">
    <source>
        <dbReference type="PROSITE" id="PS50846"/>
    </source>
</evidence>
<comment type="caution">
    <text evidence="7">The sequence shown here is derived from an EMBL/GenBank/DDBJ whole genome shotgun (WGS) entry which is preliminary data.</text>
</comment>
<dbReference type="PANTHER" id="PTHR46195">
    <property type="entry name" value="HEAVY METAL-ASSOCIATED ISOPRENYLATED PLANT PROTEIN 7"/>
    <property type="match status" value="1"/>
</dbReference>
<feature type="domain" description="HMA" evidence="6">
    <location>
        <begin position="12"/>
        <end position="75"/>
    </location>
</feature>
<keyword evidence="4" id="KW-0636">Prenylation</keyword>
<comment type="similarity">
    <text evidence="5">Belongs to the HIPP family.</text>
</comment>
<gene>
    <name evidence="7" type="ORF">LIER_24923</name>
</gene>
<dbReference type="AlphaFoldDB" id="A0AAV3R4E1"/>
<organism evidence="7 8">
    <name type="scientific">Lithospermum erythrorhizon</name>
    <name type="common">Purple gromwell</name>
    <name type="synonym">Lithospermum officinale var. erythrorhizon</name>
    <dbReference type="NCBI Taxonomy" id="34254"/>
    <lineage>
        <taxon>Eukaryota</taxon>
        <taxon>Viridiplantae</taxon>
        <taxon>Streptophyta</taxon>
        <taxon>Embryophyta</taxon>
        <taxon>Tracheophyta</taxon>
        <taxon>Spermatophyta</taxon>
        <taxon>Magnoliopsida</taxon>
        <taxon>eudicotyledons</taxon>
        <taxon>Gunneridae</taxon>
        <taxon>Pentapetalae</taxon>
        <taxon>asterids</taxon>
        <taxon>lamiids</taxon>
        <taxon>Boraginales</taxon>
        <taxon>Boraginaceae</taxon>
        <taxon>Boraginoideae</taxon>
        <taxon>Lithospermeae</taxon>
        <taxon>Lithospermum</taxon>
    </lineage>
</organism>
<evidence type="ECO:0000256" key="4">
    <source>
        <dbReference type="ARBA" id="ARBA00023289"/>
    </source>
</evidence>
<proteinExistence type="inferred from homology"/>
<protein>
    <recommendedName>
        <fullName evidence="6">HMA domain-containing protein</fullName>
    </recommendedName>
</protein>
<accession>A0AAV3R4E1</accession>
<feature type="domain" description="HMA" evidence="6">
    <location>
        <begin position="94"/>
        <end position="158"/>
    </location>
</feature>
<sequence length="233" mass="26978">MAKEEKKGKLEEVIVVYKVNLHCPQCAHDIRKPLLRTPGVRSVDVKLEKNEVTIKGSIDGKKIHERLEKWSRKKVDIISQTRVKEEKDTKKEAIKSIIVKTYIHCEQCERDLKQRLIKNKGIHNVNINSKAQTVTIEGVIESEKLISYMRNRVHKHAEIVEPSKGKKEEKEETKEKKKEAIAVGMKSKEEIVEYTEFKKVEAKTKEAEAPYFIHYVYAPQLFSDENPNACTIV</sequence>
<dbReference type="GO" id="GO:0009626">
    <property type="term" value="P:plant-type hypersensitive response"/>
    <property type="evidence" value="ECO:0007669"/>
    <property type="project" value="UniProtKB-KW"/>
</dbReference>
<dbReference type="EMBL" id="BAABME010007368">
    <property type="protein sequence ID" value="GAA0170724.1"/>
    <property type="molecule type" value="Genomic_DNA"/>
</dbReference>
<evidence type="ECO:0000256" key="2">
    <source>
        <dbReference type="ARBA" id="ARBA00022481"/>
    </source>
</evidence>
<dbReference type="SUPFAM" id="SSF55008">
    <property type="entry name" value="HMA, heavy metal-associated domain"/>
    <property type="match status" value="2"/>
</dbReference>
<dbReference type="Proteomes" id="UP001454036">
    <property type="component" value="Unassembled WGS sequence"/>
</dbReference>
<name>A0AAV3R4E1_LITER</name>
<dbReference type="InterPro" id="IPR036163">
    <property type="entry name" value="HMA_dom_sf"/>
</dbReference>
<evidence type="ECO:0000313" key="7">
    <source>
        <dbReference type="EMBL" id="GAA0170724.1"/>
    </source>
</evidence>
<keyword evidence="2" id="KW-0488">Methylation</keyword>